<organism evidence="3 4">
    <name type="scientific">Chungangia koreensis</name>
    <dbReference type="NCBI Taxonomy" id="752657"/>
    <lineage>
        <taxon>Bacteria</taxon>
        <taxon>Bacillati</taxon>
        <taxon>Bacillota</taxon>
        <taxon>Bacilli</taxon>
        <taxon>Lactobacillales</taxon>
        <taxon>Chungangia</taxon>
    </lineage>
</organism>
<dbReference type="Proteomes" id="UP001595817">
    <property type="component" value="Unassembled WGS sequence"/>
</dbReference>
<reference evidence="4" key="1">
    <citation type="journal article" date="2019" name="Int. J. Syst. Evol. Microbiol.">
        <title>The Global Catalogue of Microorganisms (GCM) 10K type strain sequencing project: providing services to taxonomists for standard genome sequencing and annotation.</title>
        <authorList>
            <consortium name="The Broad Institute Genomics Platform"/>
            <consortium name="The Broad Institute Genome Sequencing Center for Infectious Disease"/>
            <person name="Wu L."/>
            <person name="Ma J."/>
        </authorList>
    </citation>
    <scope>NUCLEOTIDE SEQUENCE [LARGE SCALE GENOMIC DNA]</scope>
    <source>
        <strain evidence="4">CCUG 59778</strain>
    </source>
</reference>
<feature type="transmembrane region" description="Helical" evidence="1">
    <location>
        <begin position="12"/>
        <end position="35"/>
    </location>
</feature>
<keyword evidence="1" id="KW-0812">Transmembrane</keyword>
<dbReference type="RefSeq" id="WP_378152800.1">
    <property type="nucleotide sequence ID" value="NZ_JBHSEC010000005.1"/>
</dbReference>
<sequence>MIKDQRGQSLVEFALVIPVFLLLVLFIVDLGRVAYTYTNLHFTVQETVRQGSFGHSDIDMISYAKAHFTAGNPNELSVSISPSESVRRPGDQLTVKFSYPLEPVMPLAELAVSGPIDLKVDSTIRIE</sequence>
<name>A0ABV8X6M1_9LACT</name>
<evidence type="ECO:0000256" key="1">
    <source>
        <dbReference type="SAM" id="Phobius"/>
    </source>
</evidence>
<dbReference type="InterPro" id="IPR012495">
    <property type="entry name" value="TadE-like_dom"/>
</dbReference>
<comment type="caution">
    <text evidence="3">The sequence shown here is derived from an EMBL/GenBank/DDBJ whole genome shotgun (WGS) entry which is preliminary data.</text>
</comment>
<evidence type="ECO:0000313" key="3">
    <source>
        <dbReference type="EMBL" id="MFC4409730.1"/>
    </source>
</evidence>
<keyword evidence="4" id="KW-1185">Reference proteome</keyword>
<protein>
    <submittedName>
        <fullName evidence="3">TadE/TadG family type IV pilus assembly protein</fullName>
    </submittedName>
</protein>
<evidence type="ECO:0000313" key="4">
    <source>
        <dbReference type="Proteomes" id="UP001595817"/>
    </source>
</evidence>
<dbReference type="Pfam" id="PF07811">
    <property type="entry name" value="TadE"/>
    <property type="match status" value="1"/>
</dbReference>
<proteinExistence type="predicted"/>
<keyword evidence="1" id="KW-1133">Transmembrane helix</keyword>
<dbReference type="EMBL" id="JBHSEC010000005">
    <property type="protein sequence ID" value="MFC4409730.1"/>
    <property type="molecule type" value="Genomic_DNA"/>
</dbReference>
<evidence type="ECO:0000259" key="2">
    <source>
        <dbReference type="Pfam" id="PF07811"/>
    </source>
</evidence>
<keyword evidence="1" id="KW-0472">Membrane</keyword>
<gene>
    <name evidence="3" type="ORF">ACFOZY_04685</name>
</gene>
<accession>A0ABV8X6M1</accession>
<feature type="domain" description="TadE-like" evidence="2">
    <location>
        <begin position="7"/>
        <end position="49"/>
    </location>
</feature>